<reference evidence="5" key="2">
    <citation type="submission" date="2021-02" db="EMBL/GenBank/DDBJ databases">
        <authorList>
            <person name="Kimball J.A."/>
            <person name="Haas M.W."/>
            <person name="Macchietto M."/>
            <person name="Kono T."/>
            <person name="Duquette J."/>
            <person name="Shao M."/>
        </authorList>
    </citation>
    <scope>NUCLEOTIDE SEQUENCE</scope>
    <source>
        <tissue evidence="5">Fresh leaf tissue</tissue>
    </source>
</reference>
<dbReference type="GO" id="GO:0003729">
    <property type="term" value="F:mRNA binding"/>
    <property type="evidence" value="ECO:0007669"/>
    <property type="project" value="UniProtKB-ARBA"/>
</dbReference>
<organism evidence="5 7">
    <name type="scientific">Zizania palustris</name>
    <name type="common">Northern wild rice</name>
    <dbReference type="NCBI Taxonomy" id="103762"/>
    <lineage>
        <taxon>Eukaryota</taxon>
        <taxon>Viridiplantae</taxon>
        <taxon>Streptophyta</taxon>
        <taxon>Embryophyta</taxon>
        <taxon>Tracheophyta</taxon>
        <taxon>Spermatophyta</taxon>
        <taxon>Magnoliopsida</taxon>
        <taxon>Liliopsida</taxon>
        <taxon>Poales</taxon>
        <taxon>Poaceae</taxon>
        <taxon>BOP clade</taxon>
        <taxon>Oryzoideae</taxon>
        <taxon>Oryzeae</taxon>
        <taxon>Zizaniinae</taxon>
        <taxon>Zizania</taxon>
    </lineage>
</organism>
<dbReference type="PANTHER" id="PTHR24015:SF1903">
    <property type="entry name" value="OS05G0305300 PROTEIN"/>
    <property type="match status" value="1"/>
</dbReference>
<dbReference type="EMBL" id="JAAALK010000288">
    <property type="protein sequence ID" value="KAG8053778.1"/>
    <property type="molecule type" value="Genomic_DNA"/>
</dbReference>
<dbReference type="InterPro" id="IPR002885">
    <property type="entry name" value="PPR_rpt"/>
</dbReference>
<evidence type="ECO:0000313" key="7">
    <source>
        <dbReference type="Proteomes" id="UP000729402"/>
    </source>
</evidence>
<evidence type="ECO:0000313" key="5">
    <source>
        <dbReference type="EMBL" id="KAG8053766.1"/>
    </source>
</evidence>
<dbReference type="FunFam" id="1.25.40.10:FF:000343">
    <property type="entry name" value="Pentatricopeptide repeat-containing protein At3g58590"/>
    <property type="match status" value="1"/>
</dbReference>
<feature type="repeat" description="PPR" evidence="3">
    <location>
        <begin position="531"/>
        <end position="565"/>
    </location>
</feature>
<feature type="repeat" description="PPR" evidence="3">
    <location>
        <begin position="94"/>
        <end position="124"/>
    </location>
</feature>
<reference evidence="5" key="1">
    <citation type="journal article" date="2021" name="bioRxiv">
        <title>Whole Genome Assembly and Annotation of Northern Wild Rice, Zizania palustris L., Supports a Whole Genome Duplication in the Zizania Genus.</title>
        <authorList>
            <person name="Haas M."/>
            <person name="Kono T."/>
            <person name="Macchietto M."/>
            <person name="Millas R."/>
            <person name="McGilp L."/>
            <person name="Shao M."/>
            <person name="Duquette J."/>
            <person name="Hirsch C.N."/>
            <person name="Kimball J."/>
        </authorList>
    </citation>
    <scope>NUCLEOTIDE SEQUENCE</scope>
    <source>
        <tissue evidence="5">Fresh leaf tissue</tissue>
    </source>
</reference>
<keyword evidence="2" id="KW-0677">Repeat</keyword>
<evidence type="ECO:0000259" key="4">
    <source>
        <dbReference type="Pfam" id="PF14432"/>
    </source>
</evidence>
<dbReference type="PROSITE" id="PS51375">
    <property type="entry name" value="PPR"/>
    <property type="match status" value="8"/>
</dbReference>
<dbReference type="FunFam" id="1.25.40.10:FF:000361">
    <property type="entry name" value="Pentatricopeptide repeat-containing protein chloroplastic"/>
    <property type="match status" value="1"/>
</dbReference>
<dbReference type="GO" id="GO:0008270">
    <property type="term" value="F:zinc ion binding"/>
    <property type="evidence" value="ECO:0007669"/>
    <property type="project" value="InterPro"/>
</dbReference>
<feature type="repeat" description="PPR" evidence="3">
    <location>
        <begin position="500"/>
        <end position="530"/>
    </location>
</feature>
<dbReference type="Pfam" id="PF20431">
    <property type="entry name" value="E_motif"/>
    <property type="match status" value="1"/>
</dbReference>
<sequence length="837" mass="91823">MQSTPLFDCHGHLRPPPASSLPRSRWNALLADLSRAGRHAQALSLLPPLLAASDGLTPDGFTLPPAAKSCGALRDSSAGRQLHALAAKLGLDDDPFVANSLVSMYGRCGRLEDADKVFGTMPNRNLVSWNALMSAFSDAGMPRRGVELFQECLMVGVAPDEATLVTVLPMCTALGWLETSRAVHGAAVKSGLVGEPRVTNVLIDMYAKCGEVADAERAFLHSTSERSVVTWNVMLAGYARNGEADAAFGLLQEMQMEQGLAPDEITMLSVLPVCSALGKLRELHSFLIRRGLHLTGDMVPNALIAAYAKCGCVPHADRVFAGIRSKTISSWNAMIGAHAQNGEAGMAIQVFLGMVDSGIKPDLFTTGSLLLACGRLKHLLYGKAIHGFILRNALDRDSFTINSLLSAYIQCRNESCARLLFDASEEKDEVSWNTIIAGYSHNGLPEQSLQMFRRMQSTGGGHWPPLISATGALMACSQLSAVRLGKEMHCVALKADYCEDSILSSSIIDMYAKCGFVDEARALFDRLEKRDAAPWTVMITGYAVNGRGKEAVALYEEMRREGMEADEFTYLGLLMACSHAGMVEEGLHFFREMSRHPRLGARLEHYACLIGMLSRAGRLAQAMVLMEEMPEEADAKVLSSVLSACHIHGEAELGREVADRLLELEPDKAEHYVLASNMYAGSGQWDEMRKVRRRLKDAGVYKEPGCSWIDVAGKVYSFVAGGNHMLSPEVRRMWCHLEERIRRIGYVPDTAAVLHDLEEGDKVGALRWHSEKQAMALGLLMTAAPAKVRVFKNMRMCRDCHNAAKLISMATGREIVVRDKRRFHHFRDGICSCADYW</sequence>
<evidence type="ECO:0000256" key="2">
    <source>
        <dbReference type="ARBA" id="ARBA00022737"/>
    </source>
</evidence>
<feature type="repeat" description="PPR" evidence="3">
    <location>
        <begin position="428"/>
        <end position="462"/>
    </location>
</feature>
<accession>A0A8J5SAH6</accession>
<proteinExistence type="inferred from homology"/>
<feature type="repeat" description="PPR" evidence="3">
    <location>
        <begin position="566"/>
        <end position="596"/>
    </location>
</feature>
<dbReference type="InterPro" id="IPR032867">
    <property type="entry name" value="DYW_dom"/>
</dbReference>
<dbReference type="GO" id="GO:0009451">
    <property type="term" value="P:RNA modification"/>
    <property type="evidence" value="ECO:0007669"/>
    <property type="project" value="InterPro"/>
</dbReference>
<evidence type="ECO:0000256" key="1">
    <source>
        <dbReference type="ARBA" id="ARBA00006643"/>
    </source>
</evidence>
<dbReference type="PANTHER" id="PTHR24015">
    <property type="entry name" value="OS07G0578800 PROTEIN-RELATED"/>
    <property type="match status" value="1"/>
</dbReference>
<dbReference type="Pfam" id="PF13041">
    <property type="entry name" value="PPR_2"/>
    <property type="match status" value="3"/>
</dbReference>
<dbReference type="Pfam" id="PF01535">
    <property type="entry name" value="PPR"/>
    <property type="match status" value="7"/>
</dbReference>
<keyword evidence="7" id="KW-1185">Reference proteome</keyword>
<evidence type="ECO:0000313" key="6">
    <source>
        <dbReference type="EMBL" id="KAG8053778.1"/>
    </source>
</evidence>
<comment type="caution">
    <text evidence="5">The sequence shown here is derived from an EMBL/GenBank/DDBJ whole genome shotgun (WGS) entry which is preliminary data.</text>
</comment>
<dbReference type="NCBIfam" id="TIGR00756">
    <property type="entry name" value="PPR"/>
    <property type="match status" value="7"/>
</dbReference>
<dbReference type="EMBL" id="JAAALK010000288">
    <property type="protein sequence ID" value="KAG8053766.1"/>
    <property type="molecule type" value="Genomic_DNA"/>
</dbReference>
<dbReference type="Proteomes" id="UP000729402">
    <property type="component" value="Unassembled WGS sequence"/>
</dbReference>
<feature type="domain" description="DYW" evidence="4">
    <location>
        <begin position="745"/>
        <end position="837"/>
    </location>
</feature>
<dbReference type="FunFam" id="1.25.40.10:FF:000351">
    <property type="entry name" value="Pentatricopeptide repeat-containing protein"/>
    <property type="match status" value="1"/>
</dbReference>
<name>A0A8J5SAH6_ZIZPA</name>
<comment type="similarity">
    <text evidence="1">Belongs to the PPR family. PCMP-H subfamily.</text>
</comment>
<feature type="repeat" description="PPR" evidence="3">
    <location>
        <begin position="327"/>
        <end position="361"/>
    </location>
</feature>
<evidence type="ECO:0000256" key="3">
    <source>
        <dbReference type="PROSITE-ProRule" id="PRU00708"/>
    </source>
</evidence>
<dbReference type="FunFam" id="1.25.40.10:FF:000690">
    <property type="entry name" value="Pentatricopeptide repeat-containing protein"/>
    <property type="match status" value="1"/>
</dbReference>
<protein>
    <recommendedName>
        <fullName evidence="4">DYW domain-containing protein</fullName>
    </recommendedName>
</protein>
<dbReference type="FunFam" id="1.25.40.10:FF:000344">
    <property type="entry name" value="Pentatricopeptide repeat-containing protein"/>
    <property type="match status" value="1"/>
</dbReference>
<dbReference type="AlphaFoldDB" id="A0A8J5SAH6"/>
<dbReference type="InterPro" id="IPR046960">
    <property type="entry name" value="PPR_At4g14850-like_plant"/>
</dbReference>
<feature type="repeat" description="PPR" evidence="3">
    <location>
        <begin position="125"/>
        <end position="159"/>
    </location>
</feature>
<feature type="repeat" description="PPR" evidence="3">
    <location>
        <begin position="227"/>
        <end position="262"/>
    </location>
</feature>
<dbReference type="InterPro" id="IPR046848">
    <property type="entry name" value="E_motif"/>
</dbReference>
<gene>
    <name evidence="5" type="ORF">GUJ93_ZPchr0001g29535</name>
    <name evidence="6" type="ORF">GUJ93_ZPchr0001g30929</name>
</gene>
<dbReference type="OrthoDB" id="1859983at2759"/>
<dbReference type="Pfam" id="PF14432">
    <property type="entry name" value="DYW_deaminase"/>
    <property type="match status" value="1"/>
</dbReference>